<dbReference type="GO" id="GO:0005576">
    <property type="term" value="C:extracellular region"/>
    <property type="evidence" value="ECO:0007669"/>
    <property type="project" value="InterPro"/>
</dbReference>
<dbReference type="AlphaFoldDB" id="A0A8C6V9T0"/>
<evidence type="ECO:0000313" key="2">
    <source>
        <dbReference type="Ensembl" id="ENSNNAP00000002615.1"/>
    </source>
</evidence>
<dbReference type="SMR" id="A0A8C6V9T0"/>
<proteinExistence type="predicted"/>
<dbReference type="SUPFAM" id="SSF57392">
    <property type="entry name" value="Defensin-like"/>
    <property type="match status" value="1"/>
</dbReference>
<reference evidence="2" key="2">
    <citation type="submission" date="2025-09" db="UniProtKB">
        <authorList>
            <consortium name="Ensembl"/>
        </authorList>
    </citation>
    <scope>IDENTIFICATION</scope>
</reference>
<dbReference type="GeneTree" id="ENSGT01050000246300"/>
<dbReference type="CDD" id="cd21908">
    <property type="entry name" value="BDD_Gal13"/>
    <property type="match status" value="1"/>
</dbReference>
<dbReference type="GO" id="GO:0006952">
    <property type="term" value="P:defense response"/>
    <property type="evidence" value="ECO:0007669"/>
    <property type="project" value="InterPro"/>
</dbReference>
<reference evidence="2" key="1">
    <citation type="submission" date="2025-08" db="UniProtKB">
        <authorList>
            <consortium name="Ensembl"/>
        </authorList>
    </citation>
    <scope>IDENTIFICATION</scope>
</reference>
<protein>
    <recommendedName>
        <fullName evidence="1">Beta-defensin-like domain-containing protein</fullName>
    </recommendedName>
</protein>
<evidence type="ECO:0000313" key="3">
    <source>
        <dbReference type="Proteomes" id="UP000694559"/>
    </source>
</evidence>
<dbReference type="OrthoDB" id="9835818at2759"/>
<name>A0A8C6V9T0_NAJNA</name>
<accession>A0A8C6V9T0</accession>
<organism evidence="2 3">
    <name type="scientific">Naja naja</name>
    <name type="common">Indian cobra</name>
    <dbReference type="NCBI Taxonomy" id="35670"/>
    <lineage>
        <taxon>Eukaryota</taxon>
        <taxon>Metazoa</taxon>
        <taxon>Chordata</taxon>
        <taxon>Craniata</taxon>
        <taxon>Vertebrata</taxon>
        <taxon>Euteleostomi</taxon>
        <taxon>Lepidosauria</taxon>
        <taxon>Squamata</taxon>
        <taxon>Bifurcata</taxon>
        <taxon>Unidentata</taxon>
        <taxon>Episquamata</taxon>
        <taxon>Toxicofera</taxon>
        <taxon>Serpentes</taxon>
        <taxon>Colubroidea</taxon>
        <taxon>Elapidae</taxon>
        <taxon>Elapinae</taxon>
        <taxon>Naja</taxon>
    </lineage>
</organism>
<feature type="domain" description="Beta-defensin-like" evidence="1">
    <location>
        <begin position="38"/>
        <end position="72"/>
    </location>
</feature>
<dbReference type="Pfam" id="PF00711">
    <property type="entry name" value="Defensin_beta"/>
    <property type="match status" value="1"/>
</dbReference>
<dbReference type="Ensembl" id="ENSNNAT00000002745.1">
    <property type="protein sequence ID" value="ENSNNAP00000002615.1"/>
    <property type="gene ID" value="ENSNNAG00000001794.1"/>
</dbReference>
<evidence type="ECO:0000259" key="1">
    <source>
        <dbReference type="Pfam" id="PF00711"/>
    </source>
</evidence>
<sequence>MHGCVSWVVNNILRNLQQQISKISILFLFCLFKGNLYDSLVCRNIHGHCRRLCFHHEQVIGTCTNGRQHCCK</sequence>
<dbReference type="InterPro" id="IPR001855">
    <property type="entry name" value="Defensin_beta-like"/>
</dbReference>
<dbReference type="Proteomes" id="UP000694559">
    <property type="component" value="Unplaced"/>
</dbReference>
<keyword evidence="3" id="KW-1185">Reference proteome</keyword>